<feature type="compositionally biased region" description="Low complexity" evidence="1">
    <location>
        <begin position="219"/>
        <end position="234"/>
    </location>
</feature>
<sequence length="749" mass="80655">MARTTRSQQKHSDDTSINPTTSRSSPSKQKQPTKKRKRTSLAPPEDQPATKLPRNDEAADRDVVDDQTQPDSVDQAQVEFKGAGDLPLDFQVAQQILDILELVDTQGLLDRVFPLPTNSSGSSALPNSQSSSQQQSYSFRTLLKESSRHPLRVLRSAVQPLFPVFAHPRSRPSAPAAQQLKFCNLALSLLDQSSFPVPKSVLDLETLIPAKPETSSVKSIAASPAASPVPSRPIDSLLPTPDLKRKRKYALMQTLPSGEWWTSLNSDTTSLSGDGSEFKDLPTAHAELVSVLPSASTPESSDPPAPTLGSLSRKLHAKKHTLPSPRHLSTGSFLDYGPNASFAPCFEQDAVEVGRFTLGEVMWSHLKKRRTGLASKVRTWRRLPASPSAVHMADGTPDEDRTNGQCDGGTDQSEAKETVLDSLLAPEQAASLREFMETLDMEVAIEELLERNRKALARLEVLQSQRLGGENGGTSQVEVGSEEWDVAQGIADSLVLLASLRPRSTKDSSPLVPAPNILRKLHRSLPSEPSEGWFGTLPPTNPTALRDDTTLQGKAGGSILAGVARANTVPSVATPSGAATNATKPAAQPNYTNYTYPNFAGNQYRGAYAYTPSSNPYYPNAFAQPPGQPAQTPAQPPQTNQAYIGQQQQYNSYGSWYNYQQHQTPGQQPATPTSLAASYASFFNSQQSQQQQSAPRAVANTVTAGKAAGNWPVTPTLPPHLRPGATAQPPGTPTPAGQANYYYPAAGAR</sequence>
<name>A0AAD4LKS9_9AGAM</name>
<protein>
    <submittedName>
        <fullName evidence="2">Uncharacterized protein</fullName>
    </submittedName>
</protein>
<gene>
    <name evidence="2" type="ORF">EDB92DRAFT_1859819</name>
</gene>
<evidence type="ECO:0000313" key="3">
    <source>
        <dbReference type="Proteomes" id="UP001201163"/>
    </source>
</evidence>
<organism evidence="2 3">
    <name type="scientific">Lactarius akahatsu</name>
    <dbReference type="NCBI Taxonomy" id="416441"/>
    <lineage>
        <taxon>Eukaryota</taxon>
        <taxon>Fungi</taxon>
        <taxon>Dikarya</taxon>
        <taxon>Basidiomycota</taxon>
        <taxon>Agaricomycotina</taxon>
        <taxon>Agaricomycetes</taxon>
        <taxon>Russulales</taxon>
        <taxon>Russulaceae</taxon>
        <taxon>Lactarius</taxon>
    </lineage>
</organism>
<feature type="compositionally biased region" description="Low complexity" evidence="1">
    <location>
        <begin position="19"/>
        <end position="30"/>
    </location>
</feature>
<accession>A0AAD4LKS9</accession>
<dbReference type="EMBL" id="JAKELL010000024">
    <property type="protein sequence ID" value="KAH8992113.1"/>
    <property type="molecule type" value="Genomic_DNA"/>
</dbReference>
<proteinExistence type="predicted"/>
<feature type="region of interest" description="Disordered" evidence="1">
    <location>
        <begin position="705"/>
        <end position="749"/>
    </location>
</feature>
<feature type="compositionally biased region" description="Basic and acidic residues" evidence="1">
    <location>
        <begin position="53"/>
        <end position="64"/>
    </location>
</feature>
<feature type="region of interest" description="Disordered" evidence="1">
    <location>
        <begin position="219"/>
        <end position="240"/>
    </location>
</feature>
<feature type="region of interest" description="Disordered" evidence="1">
    <location>
        <begin position="619"/>
        <end position="639"/>
    </location>
</feature>
<evidence type="ECO:0000313" key="2">
    <source>
        <dbReference type="EMBL" id="KAH8992113.1"/>
    </source>
</evidence>
<feature type="region of interest" description="Disordered" evidence="1">
    <location>
        <begin position="1"/>
        <end position="73"/>
    </location>
</feature>
<comment type="caution">
    <text evidence="2">The sequence shown here is derived from an EMBL/GenBank/DDBJ whole genome shotgun (WGS) entry which is preliminary data.</text>
</comment>
<feature type="region of interest" description="Disordered" evidence="1">
    <location>
        <begin position="118"/>
        <end position="137"/>
    </location>
</feature>
<feature type="compositionally biased region" description="Low complexity" evidence="1">
    <location>
        <begin position="723"/>
        <end position="739"/>
    </location>
</feature>
<feature type="region of interest" description="Disordered" evidence="1">
    <location>
        <begin position="388"/>
        <end position="415"/>
    </location>
</feature>
<reference evidence="2" key="1">
    <citation type="submission" date="2022-01" db="EMBL/GenBank/DDBJ databases">
        <title>Comparative genomics reveals a dynamic genome evolution in the ectomycorrhizal milk-cap (Lactarius) mushrooms.</title>
        <authorList>
            <consortium name="DOE Joint Genome Institute"/>
            <person name="Lebreton A."/>
            <person name="Tang N."/>
            <person name="Kuo A."/>
            <person name="LaButti K."/>
            <person name="Drula E."/>
            <person name="Barry K."/>
            <person name="Clum A."/>
            <person name="Lipzen A."/>
            <person name="Mousain D."/>
            <person name="Ng V."/>
            <person name="Wang R."/>
            <person name="Wang X."/>
            <person name="Dai Y."/>
            <person name="Henrissat B."/>
            <person name="Grigoriev I.V."/>
            <person name="Guerin-Laguette A."/>
            <person name="Yu F."/>
            <person name="Martin F.M."/>
        </authorList>
    </citation>
    <scope>NUCLEOTIDE SEQUENCE</scope>
    <source>
        <strain evidence="2">QP</strain>
    </source>
</reference>
<dbReference type="Proteomes" id="UP001201163">
    <property type="component" value="Unassembled WGS sequence"/>
</dbReference>
<dbReference type="AlphaFoldDB" id="A0AAD4LKS9"/>
<feature type="compositionally biased region" description="Low complexity" evidence="1">
    <location>
        <begin position="119"/>
        <end position="137"/>
    </location>
</feature>
<keyword evidence="3" id="KW-1185">Reference proteome</keyword>
<evidence type="ECO:0000256" key="1">
    <source>
        <dbReference type="SAM" id="MobiDB-lite"/>
    </source>
</evidence>